<dbReference type="OrthoDB" id="9781053at2"/>
<protein>
    <recommendedName>
        <fullName evidence="6">Probable transcriptional regulatory protein CLV45_1263</fullName>
    </recommendedName>
</protein>
<evidence type="ECO:0000259" key="7">
    <source>
        <dbReference type="Pfam" id="PF01709"/>
    </source>
</evidence>
<dbReference type="PANTHER" id="PTHR12532">
    <property type="entry name" value="TRANSLATIONAL ACTIVATOR OF CYTOCHROME C OXIDASE 1"/>
    <property type="match status" value="1"/>
</dbReference>
<evidence type="ECO:0000256" key="5">
    <source>
        <dbReference type="ARBA" id="ARBA00023163"/>
    </source>
</evidence>
<sequence>MGRAFEFRKGRKMKRWDKMSKDFTRIGREIVMAVKESGPNPDTNSRLRTAMQNAKGVNMPKDRVEAAIKRASSKEEKDYQEVVYEGYAPHGVAVVIETATDNPTRTVANVRMYFNRGNGALGTAGSSDYTFTRKGVFRLAAEGLDLDELELELIDAGAEDVYADQEEDEHGTVKDFIVVETAFTDFGQMQKALEEKGLNVVSANLQRIPNTTVTLEGEQLEEVMNLIEKFEEDDDVQAVYHTLG</sequence>
<keyword evidence="3 6" id="KW-0805">Transcription regulation</keyword>
<dbReference type="FunFam" id="1.10.10.200:FF:000004">
    <property type="entry name" value="Probable transcriptional regulatory protein BSBG_02618"/>
    <property type="match status" value="1"/>
</dbReference>
<proteinExistence type="inferred from homology"/>
<dbReference type="GO" id="GO:0003677">
    <property type="term" value="F:DNA binding"/>
    <property type="evidence" value="ECO:0007669"/>
    <property type="project" value="UniProtKB-UniRule"/>
</dbReference>
<keyword evidence="10" id="KW-1185">Reference proteome</keyword>
<feature type="domain" description="TACO1/YebC-like N-terminal" evidence="8">
    <location>
        <begin position="4"/>
        <end position="73"/>
    </location>
</feature>
<evidence type="ECO:0000256" key="2">
    <source>
        <dbReference type="ARBA" id="ARBA00022490"/>
    </source>
</evidence>
<dbReference type="RefSeq" id="WP_100335529.1">
    <property type="nucleotide sequence ID" value="NZ_PGFA01000001.1"/>
</dbReference>
<dbReference type="InterPro" id="IPR017856">
    <property type="entry name" value="Integrase-like_N"/>
</dbReference>
<dbReference type="AlphaFoldDB" id="A0A2M9BPF1"/>
<evidence type="ECO:0000256" key="1">
    <source>
        <dbReference type="ARBA" id="ARBA00008724"/>
    </source>
</evidence>
<accession>A0A2M9BPF1</accession>
<dbReference type="Gene3D" id="1.10.10.200">
    <property type="match status" value="1"/>
</dbReference>
<dbReference type="PANTHER" id="PTHR12532:SF6">
    <property type="entry name" value="TRANSCRIPTIONAL REGULATORY PROTEIN YEBC-RELATED"/>
    <property type="match status" value="1"/>
</dbReference>
<evidence type="ECO:0000256" key="3">
    <source>
        <dbReference type="ARBA" id="ARBA00023015"/>
    </source>
</evidence>
<dbReference type="GO" id="GO:0005829">
    <property type="term" value="C:cytosol"/>
    <property type="evidence" value="ECO:0007669"/>
    <property type="project" value="TreeGrafter"/>
</dbReference>
<dbReference type="EMBL" id="PGFA01000001">
    <property type="protein sequence ID" value="PJJ59841.1"/>
    <property type="molecule type" value="Genomic_DNA"/>
</dbReference>
<dbReference type="InterPro" id="IPR048300">
    <property type="entry name" value="TACO1_YebC-like_2nd/3rd_dom"/>
</dbReference>
<dbReference type="HAMAP" id="MF_00693">
    <property type="entry name" value="Transcrip_reg_TACO1"/>
    <property type="match status" value="1"/>
</dbReference>
<dbReference type="InterPro" id="IPR029072">
    <property type="entry name" value="YebC-like"/>
</dbReference>
<evidence type="ECO:0000256" key="6">
    <source>
        <dbReference type="HAMAP-Rule" id="MF_00693"/>
    </source>
</evidence>
<dbReference type="Proteomes" id="UP000228535">
    <property type="component" value="Unassembled WGS sequence"/>
</dbReference>
<feature type="domain" description="TACO1/YebC-like second and third" evidence="7">
    <location>
        <begin position="79"/>
        <end position="242"/>
    </location>
</feature>
<dbReference type="Pfam" id="PF20772">
    <property type="entry name" value="TACO1_YebC_N"/>
    <property type="match status" value="1"/>
</dbReference>
<keyword evidence="4 6" id="KW-0238">DNA-binding</keyword>
<comment type="caution">
    <text evidence="9">The sequence shown here is derived from an EMBL/GenBank/DDBJ whole genome shotgun (WGS) entry which is preliminary data.</text>
</comment>
<dbReference type="InterPro" id="IPR002876">
    <property type="entry name" value="Transcrip_reg_TACO1-like"/>
</dbReference>
<keyword evidence="5 6" id="KW-0804">Transcription</keyword>
<keyword evidence="2 6" id="KW-0963">Cytoplasm</keyword>
<organism evidence="9 10">
    <name type="scientific">Hymenobacter chitinivorans DSM 11115</name>
    <dbReference type="NCBI Taxonomy" id="1121954"/>
    <lineage>
        <taxon>Bacteria</taxon>
        <taxon>Pseudomonadati</taxon>
        <taxon>Bacteroidota</taxon>
        <taxon>Cytophagia</taxon>
        <taxon>Cytophagales</taxon>
        <taxon>Hymenobacteraceae</taxon>
        <taxon>Hymenobacter</taxon>
    </lineage>
</organism>
<dbReference type="Pfam" id="PF01709">
    <property type="entry name" value="Transcrip_reg"/>
    <property type="match status" value="1"/>
</dbReference>
<dbReference type="GO" id="GO:0006355">
    <property type="term" value="P:regulation of DNA-templated transcription"/>
    <property type="evidence" value="ECO:0007669"/>
    <property type="project" value="UniProtKB-UniRule"/>
</dbReference>
<reference evidence="9 10" key="1">
    <citation type="submission" date="2017-11" db="EMBL/GenBank/DDBJ databases">
        <title>Genomic Encyclopedia of Archaeal and Bacterial Type Strains, Phase II (KMG-II): From Individual Species to Whole Genera.</title>
        <authorList>
            <person name="Goeker M."/>
        </authorList>
    </citation>
    <scope>NUCLEOTIDE SEQUENCE [LARGE SCALE GENOMIC DNA]</scope>
    <source>
        <strain evidence="9 10">DSM 11115</strain>
    </source>
</reference>
<dbReference type="NCBIfam" id="NF009044">
    <property type="entry name" value="PRK12378.1"/>
    <property type="match status" value="1"/>
</dbReference>
<comment type="similarity">
    <text evidence="1 6">Belongs to the TACO1 family.</text>
</comment>
<dbReference type="Gene3D" id="3.30.70.980">
    <property type="match status" value="2"/>
</dbReference>
<name>A0A2M9BPF1_9BACT</name>
<dbReference type="InterPro" id="IPR026564">
    <property type="entry name" value="Transcrip_reg_TACO1-like_dom3"/>
</dbReference>
<comment type="subcellular location">
    <subcellularLocation>
        <location evidence="6">Cytoplasm</location>
    </subcellularLocation>
</comment>
<dbReference type="NCBIfam" id="TIGR01033">
    <property type="entry name" value="YebC/PmpR family DNA-binding transcriptional regulator"/>
    <property type="match status" value="1"/>
</dbReference>
<dbReference type="SUPFAM" id="SSF75625">
    <property type="entry name" value="YebC-like"/>
    <property type="match status" value="1"/>
</dbReference>
<evidence type="ECO:0000259" key="8">
    <source>
        <dbReference type="Pfam" id="PF20772"/>
    </source>
</evidence>
<gene>
    <name evidence="9" type="ORF">CLV45_1263</name>
</gene>
<evidence type="ECO:0000313" key="10">
    <source>
        <dbReference type="Proteomes" id="UP000228535"/>
    </source>
</evidence>
<evidence type="ECO:0000256" key="4">
    <source>
        <dbReference type="ARBA" id="ARBA00023125"/>
    </source>
</evidence>
<evidence type="ECO:0000313" key="9">
    <source>
        <dbReference type="EMBL" id="PJJ59841.1"/>
    </source>
</evidence>
<dbReference type="InterPro" id="IPR049083">
    <property type="entry name" value="TACO1_YebC_N"/>
</dbReference>